<proteinExistence type="predicted"/>
<evidence type="ECO:0000259" key="5">
    <source>
        <dbReference type="Pfam" id="PF08276"/>
    </source>
</evidence>
<evidence type="ECO:0000256" key="3">
    <source>
        <dbReference type="ARBA" id="ARBA00023180"/>
    </source>
</evidence>
<dbReference type="SUPFAM" id="SSF51110">
    <property type="entry name" value="alpha-D-mannose-specific plant lectins"/>
    <property type="match status" value="2"/>
</dbReference>
<keyword evidence="2" id="KW-1015">Disulfide bond</keyword>
<dbReference type="InterPro" id="IPR001480">
    <property type="entry name" value="Bulb-type_lectin_dom"/>
</dbReference>
<evidence type="ECO:0000256" key="1">
    <source>
        <dbReference type="ARBA" id="ARBA00022729"/>
    </source>
</evidence>
<evidence type="ECO:0000259" key="4">
    <source>
        <dbReference type="Pfam" id="PF01453"/>
    </source>
</evidence>
<sequence length="441" mass="49422">MVGGGGDVQQRWQHLVLSEFIVNFAQRFFRKGNFEFGFYQQDNGFAIGIWLVGAHGKTVGWTDPLVNSNAKMEFTTSNKLLLITEKGERKLIANTSNSSASMLDSGNFVIGNKDSDIIWESFKPPTDTILQGQVQPTEGQLFSSVSDTNHSTGRFHLKMQSDGNLVLYPSNTEDCPQRPLHSLSSSSVVRLLTYSMNVSNELMPNAYWASNTAYKNGAVFHLFLDSTGLLSIVNTTSFKLIRSLNVQTSLANANQGGNIVYRVTVDANGNFQLYSHVIHNKVNNVNAFEDHDQVSVAWSALKYPREVKGICGLNSYCTLYDRQPNCVCIPGTEYADPDRRSLDCLRNFSEIECGSDGKENVRIYNITRIESIKWGDISYAYIKMTDLEECSRSCLEDCNCGAAMFDESSFCTKQKLPLRHVRRDFDNPTMASRWAKEEAPN</sequence>
<gene>
    <name evidence="6" type="ORF">TIFTF001_031736</name>
</gene>
<dbReference type="Pfam" id="PF08276">
    <property type="entry name" value="PAN_2"/>
    <property type="match status" value="1"/>
</dbReference>
<dbReference type="Gene3D" id="2.90.10.10">
    <property type="entry name" value="Bulb-type lectin domain"/>
    <property type="match status" value="1"/>
</dbReference>
<keyword evidence="3" id="KW-0325">Glycoprotein</keyword>
<comment type="caution">
    <text evidence="6">The sequence shown here is derived from an EMBL/GenBank/DDBJ whole genome shotgun (WGS) entry which is preliminary data.</text>
</comment>
<keyword evidence="7" id="KW-1185">Reference proteome</keyword>
<dbReference type="InterPro" id="IPR051343">
    <property type="entry name" value="G-type_lectin_kinases/EP1-like"/>
</dbReference>
<accession>A0AA88DVH2</accession>
<dbReference type="PANTHER" id="PTHR47976">
    <property type="entry name" value="G-TYPE LECTIN S-RECEPTOR-LIKE SERINE/THREONINE-PROTEIN KINASE SD2-5"/>
    <property type="match status" value="1"/>
</dbReference>
<reference evidence="6" key="1">
    <citation type="submission" date="2023-07" db="EMBL/GenBank/DDBJ databases">
        <title>draft genome sequence of fig (Ficus carica).</title>
        <authorList>
            <person name="Takahashi T."/>
            <person name="Nishimura K."/>
        </authorList>
    </citation>
    <scope>NUCLEOTIDE SEQUENCE</scope>
</reference>
<evidence type="ECO:0000313" key="7">
    <source>
        <dbReference type="Proteomes" id="UP001187192"/>
    </source>
</evidence>
<evidence type="ECO:0000313" key="6">
    <source>
        <dbReference type="EMBL" id="GMN62655.1"/>
    </source>
</evidence>
<dbReference type="InterPro" id="IPR003609">
    <property type="entry name" value="Pan_app"/>
</dbReference>
<feature type="domain" description="Bulb-type lectin" evidence="4">
    <location>
        <begin position="63"/>
        <end position="133"/>
    </location>
</feature>
<dbReference type="Pfam" id="PF01453">
    <property type="entry name" value="B_lectin"/>
    <property type="match status" value="1"/>
</dbReference>
<name>A0AA88DVH2_FICCA</name>
<keyword evidence="1" id="KW-0732">Signal</keyword>
<feature type="domain" description="Apple" evidence="5">
    <location>
        <begin position="367"/>
        <end position="406"/>
    </location>
</feature>
<dbReference type="EMBL" id="BTGU01000132">
    <property type="protein sequence ID" value="GMN62655.1"/>
    <property type="molecule type" value="Genomic_DNA"/>
</dbReference>
<protein>
    <submittedName>
        <fullName evidence="6">Uncharacterized protein</fullName>
    </submittedName>
</protein>
<organism evidence="6 7">
    <name type="scientific">Ficus carica</name>
    <name type="common">Common fig</name>
    <dbReference type="NCBI Taxonomy" id="3494"/>
    <lineage>
        <taxon>Eukaryota</taxon>
        <taxon>Viridiplantae</taxon>
        <taxon>Streptophyta</taxon>
        <taxon>Embryophyta</taxon>
        <taxon>Tracheophyta</taxon>
        <taxon>Spermatophyta</taxon>
        <taxon>Magnoliopsida</taxon>
        <taxon>eudicotyledons</taxon>
        <taxon>Gunneridae</taxon>
        <taxon>Pentapetalae</taxon>
        <taxon>rosids</taxon>
        <taxon>fabids</taxon>
        <taxon>Rosales</taxon>
        <taxon>Moraceae</taxon>
        <taxon>Ficeae</taxon>
        <taxon>Ficus</taxon>
    </lineage>
</organism>
<dbReference type="PANTHER" id="PTHR47976:SF27">
    <property type="entry name" value="RECEPTOR-LIKE SERINE_THREONINE-PROTEIN KINASE"/>
    <property type="match status" value="1"/>
</dbReference>
<dbReference type="InterPro" id="IPR036426">
    <property type="entry name" value="Bulb-type_lectin_dom_sf"/>
</dbReference>
<evidence type="ECO:0000256" key="2">
    <source>
        <dbReference type="ARBA" id="ARBA00023157"/>
    </source>
</evidence>
<dbReference type="Proteomes" id="UP001187192">
    <property type="component" value="Unassembled WGS sequence"/>
</dbReference>
<dbReference type="AlphaFoldDB" id="A0AA88DVH2"/>
<dbReference type="Gene3D" id="2.90.10.30">
    <property type="match status" value="1"/>
</dbReference>